<organism evidence="2 3">
    <name type="scientific">Hamadaea flava</name>
    <dbReference type="NCBI Taxonomy" id="1742688"/>
    <lineage>
        <taxon>Bacteria</taxon>
        <taxon>Bacillati</taxon>
        <taxon>Actinomycetota</taxon>
        <taxon>Actinomycetes</taxon>
        <taxon>Micromonosporales</taxon>
        <taxon>Micromonosporaceae</taxon>
        <taxon>Hamadaea</taxon>
    </lineage>
</organism>
<dbReference type="PRINTS" id="PR00080">
    <property type="entry name" value="SDRFAMILY"/>
</dbReference>
<proteinExistence type="inferred from homology"/>
<accession>A0ABV8LHY3</accession>
<dbReference type="PANTHER" id="PTHR43943:SF2">
    <property type="entry name" value="DEHYDROGENASE_REDUCTASE 4"/>
    <property type="match status" value="1"/>
</dbReference>
<dbReference type="Proteomes" id="UP001595816">
    <property type="component" value="Unassembled WGS sequence"/>
</dbReference>
<dbReference type="InterPro" id="IPR036291">
    <property type="entry name" value="NAD(P)-bd_dom_sf"/>
</dbReference>
<name>A0ABV8LHY3_9ACTN</name>
<dbReference type="RefSeq" id="WP_253757718.1">
    <property type="nucleotide sequence ID" value="NZ_JAMZDZ010000001.1"/>
</dbReference>
<sequence length="256" mass="26692">MQIGLDGRTALVTGASRGIGLATAAALAAEGCNVVLVSRRQESLDAVAAELSAAYPSVGFLPFAAHVGDPDQAQAAVAAAVDRFGQVDVLLNNAGTNPYYGPMVDIDVARAEKTVQVNQLSIVLWTQAVWHGSMARHGGSIVNIASVGGLVTELGIGYYNATKAAVIHLTRQFSAELAPRVRVNAIAPGIVRTQLARALWEDHEETLNKHIPLGRIGEPEDIAKTAVFLAGDASSWLTGQTIVVDGGALVRPTLTA</sequence>
<evidence type="ECO:0000256" key="1">
    <source>
        <dbReference type="ARBA" id="ARBA00006484"/>
    </source>
</evidence>
<gene>
    <name evidence="2" type="ORF">ACFOZ4_07940</name>
</gene>
<dbReference type="EMBL" id="JBHSAY010000005">
    <property type="protein sequence ID" value="MFC4130532.1"/>
    <property type="molecule type" value="Genomic_DNA"/>
</dbReference>
<dbReference type="InterPro" id="IPR002347">
    <property type="entry name" value="SDR_fam"/>
</dbReference>
<protein>
    <submittedName>
        <fullName evidence="2">SDR family oxidoreductase</fullName>
    </submittedName>
</protein>
<dbReference type="NCBIfam" id="NF005559">
    <property type="entry name" value="PRK07231.1"/>
    <property type="match status" value="1"/>
</dbReference>
<dbReference type="Pfam" id="PF13561">
    <property type="entry name" value="adh_short_C2"/>
    <property type="match status" value="1"/>
</dbReference>
<dbReference type="Gene3D" id="3.40.50.720">
    <property type="entry name" value="NAD(P)-binding Rossmann-like Domain"/>
    <property type="match status" value="1"/>
</dbReference>
<dbReference type="PROSITE" id="PS00061">
    <property type="entry name" value="ADH_SHORT"/>
    <property type="match status" value="1"/>
</dbReference>
<evidence type="ECO:0000313" key="2">
    <source>
        <dbReference type="EMBL" id="MFC4130532.1"/>
    </source>
</evidence>
<reference evidence="3" key="1">
    <citation type="journal article" date="2019" name="Int. J. Syst. Evol. Microbiol.">
        <title>The Global Catalogue of Microorganisms (GCM) 10K type strain sequencing project: providing services to taxonomists for standard genome sequencing and annotation.</title>
        <authorList>
            <consortium name="The Broad Institute Genomics Platform"/>
            <consortium name="The Broad Institute Genome Sequencing Center for Infectious Disease"/>
            <person name="Wu L."/>
            <person name="Ma J."/>
        </authorList>
    </citation>
    <scope>NUCLEOTIDE SEQUENCE [LARGE SCALE GENOMIC DNA]</scope>
    <source>
        <strain evidence="3">CGMCC 4.7289</strain>
    </source>
</reference>
<dbReference type="PRINTS" id="PR00081">
    <property type="entry name" value="GDHRDH"/>
</dbReference>
<evidence type="ECO:0000313" key="3">
    <source>
        <dbReference type="Proteomes" id="UP001595816"/>
    </source>
</evidence>
<dbReference type="CDD" id="cd05233">
    <property type="entry name" value="SDR_c"/>
    <property type="match status" value="1"/>
</dbReference>
<comment type="similarity">
    <text evidence="1">Belongs to the short-chain dehydrogenases/reductases (SDR) family.</text>
</comment>
<dbReference type="PANTHER" id="PTHR43943">
    <property type="entry name" value="DEHYDROGENASE/REDUCTASE (SDR FAMILY) MEMBER 4"/>
    <property type="match status" value="1"/>
</dbReference>
<dbReference type="SUPFAM" id="SSF51735">
    <property type="entry name" value="NAD(P)-binding Rossmann-fold domains"/>
    <property type="match status" value="1"/>
</dbReference>
<dbReference type="InterPro" id="IPR020904">
    <property type="entry name" value="Sc_DH/Rdtase_CS"/>
</dbReference>
<comment type="caution">
    <text evidence="2">The sequence shown here is derived from an EMBL/GenBank/DDBJ whole genome shotgun (WGS) entry which is preliminary data.</text>
</comment>
<keyword evidence="3" id="KW-1185">Reference proteome</keyword>